<evidence type="ECO:0000256" key="2">
    <source>
        <dbReference type="ARBA" id="ARBA00022741"/>
    </source>
</evidence>
<evidence type="ECO:0000256" key="4">
    <source>
        <dbReference type="PIRSR" id="PIRSR006806-1"/>
    </source>
</evidence>
<dbReference type="GO" id="GO:0035999">
    <property type="term" value="P:tetrahydrofolate interconversion"/>
    <property type="evidence" value="ECO:0007669"/>
    <property type="project" value="TreeGrafter"/>
</dbReference>
<dbReference type="InterPro" id="IPR002698">
    <property type="entry name" value="FTHF_cligase"/>
</dbReference>
<accession>A0A381EAN0</accession>
<evidence type="ECO:0000256" key="3">
    <source>
        <dbReference type="ARBA" id="ARBA00022840"/>
    </source>
</evidence>
<keyword evidence="2 4" id="KW-0547">Nucleotide-binding</keyword>
<keyword evidence="3 4" id="KW-0067">ATP-binding</keyword>
<keyword evidence="5" id="KW-0479">Metal-binding</keyword>
<proteinExistence type="inferred from homology"/>
<organism evidence="6 7">
    <name type="scientific">Cardiobacterium valvarum</name>
    <dbReference type="NCBI Taxonomy" id="194702"/>
    <lineage>
        <taxon>Bacteria</taxon>
        <taxon>Pseudomonadati</taxon>
        <taxon>Pseudomonadota</taxon>
        <taxon>Gammaproteobacteria</taxon>
        <taxon>Cardiobacteriales</taxon>
        <taxon>Cardiobacteriaceae</taxon>
        <taxon>Cardiobacterium</taxon>
    </lineage>
</organism>
<dbReference type="InterPro" id="IPR024185">
    <property type="entry name" value="FTHF_cligase-like_sf"/>
</dbReference>
<comment type="catalytic activity">
    <reaction evidence="5">
        <text>(6S)-5-formyl-5,6,7,8-tetrahydrofolate + ATP = (6R)-5,10-methenyltetrahydrofolate + ADP + phosphate</text>
        <dbReference type="Rhea" id="RHEA:10488"/>
        <dbReference type="ChEBI" id="CHEBI:30616"/>
        <dbReference type="ChEBI" id="CHEBI:43474"/>
        <dbReference type="ChEBI" id="CHEBI:57455"/>
        <dbReference type="ChEBI" id="CHEBI:57457"/>
        <dbReference type="ChEBI" id="CHEBI:456216"/>
        <dbReference type="EC" id="6.3.3.2"/>
    </reaction>
</comment>
<dbReference type="EC" id="6.3.3.2" evidence="5"/>
<sequence length="199" mass="22322">MGDLNLALLRREIRAARRAVSPAERERISHATATTVYDWLQTRPALRRIATFRSLPEEIDTAPLNRLLWQNGYHLYLPYVAGKNLPLTWYPYTESTPLIPDTACIPAPDPATAPAIAAFDLDVVITPLVAHDAHGTRLGMGGGFYDRTFQRKIPRARPWLIGIAYPCQAVAHLPRRAWDIPLDALASAHSLHTYEQEHS</sequence>
<dbReference type="RefSeq" id="WP_115611880.1">
    <property type="nucleotide sequence ID" value="NZ_JBHLZC010000002.1"/>
</dbReference>
<dbReference type="GO" id="GO:0046872">
    <property type="term" value="F:metal ion binding"/>
    <property type="evidence" value="ECO:0007669"/>
    <property type="project" value="UniProtKB-KW"/>
</dbReference>
<dbReference type="GO" id="GO:0030272">
    <property type="term" value="F:5-formyltetrahydrofolate cyclo-ligase activity"/>
    <property type="evidence" value="ECO:0007669"/>
    <property type="project" value="UniProtKB-EC"/>
</dbReference>
<dbReference type="PIRSF" id="PIRSF006806">
    <property type="entry name" value="FTHF_cligase"/>
    <property type="match status" value="1"/>
</dbReference>
<evidence type="ECO:0000313" key="7">
    <source>
        <dbReference type="Proteomes" id="UP000254572"/>
    </source>
</evidence>
<dbReference type="EMBL" id="UFUW01000001">
    <property type="protein sequence ID" value="SUX24000.1"/>
    <property type="molecule type" value="Genomic_DNA"/>
</dbReference>
<comment type="cofactor">
    <cofactor evidence="5">
        <name>Mg(2+)</name>
        <dbReference type="ChEBI" id="CHEBI:18420"/>
    </cofactor>
</comment>
<dbReference type="NCBIfam" id="TIGR02727">
    <property type="entry name" value="MTHFS_bact"/>
    <property type="match status" value="1"/>
</dbReference>
<dbReference type="OrthoDB" id="9801938at2"/>
<name>A0A381EAN0_9GAMM</name>
<comment type="similarity">
    <text evidence="1 5">Belongs to the 5-formyltetrahydrofolate cyclo-ligase family.</text>
</comment>
<gene>
    <name evidence="6" type="primary">ygfA</name>
    <name evidence="6" type="ORF">NCTC13294_01647</name>
</gene>
<reference evidence="6 7" key="1">
    <citation type="submission" date="2018-06" db="EMBL/GenBank/DDBJ databases">
        <authorList>
            <consortium name="Pathogen Informatics"/>
            <person name="Doyle S."/>
        </authorList>
    </citation>
    <scope>NUCLEOTIDE SEQUENCE [LARGE SCALE GENOMIC DNA]</scope>
    <source>
        <strain evidence="6 7">NCTC13294</strain>
    </source>
</reference>
<keyword evidence="5" id="KW-0460">Magnesium</keyword>
<dbReference type="PANTHER" id="PTHR23407:SF1">
    <property type="entry name" value="5-FORMYLTETRAHYDROFOLATE CYCLO-LIGASE"/>
    <property type="match status" value="1"/>
</dbReference>
<dbReference type="PANTHER" id="PTHR23407">
    <property type="entry name" value="ATPASE INHIBITOR/5-FORMYLTETRAHYDROFOLATE CYCLO-LIGASE"/>
    <property type="match status" value="1"/>
</dbReference>
<dbReference type="Pfam" id="PF01812">
    <property type="entry name" value="5-FTHF_cyc-lig"/>
    <property type="match status" value="1"/>
</dbReference>
<evidence type="ECO:0000313" key="6">
    <source>
        <dbReference type="EMBL" id="SUX24000.1"/>
    </source>
</evidence>
<dbReference type="SUPFAM" id="SSF100950">
    <property type="entry name" value="NagB/RpiA/CoA transferase-like"/>
    <property type="match status" value="1"/>
</dbReference>
<keyword evidence="7" id="KW-1185">Reference proteome</keyword>
<protein>
    <recommendedName>
        <fullName evidence="5">5-formyltetrahydrofolate cyclo-ligase</fullName>
        <ecNumber evidence="5">6.3.3.2</ecNumber>
    </recommendedName>
</protein>
<feature type="binding site" evidence="4">
    <location>
        <position position="58"/>
    </location>
    <ligand>
        <name>substrate</name>
    </ligand>
</feature>
<dbReference type="InterPro" id="IPR037171">
    <property type="entry name" value="NagB/RpiA_transferase-like"/>
</dbReference>
<feature type="binding site" evidence="4">
    <location>
        <begin position="137"/>
        <end position="145"/>
    </location>
    <ligand>
        <name>ATP</name>
        <dbReference type="ChEBI" id="CHEBI:30616"/>
    </ligand>
</feature>
<keyword evidence="6" id="KW-0436">Ligase</keyword>
<dbReference type="GO" id="GO:0009396">
    <property type="term" value="P:folic acid-containing compound biosynthetic process"/>
    <property type="evidence" value="ECO:0007669"/>
    <property type="project" value="TreeGrafter"/>
</dbReference>
<dbReference type="AlphaFoldDB" id="A0A381EAN0"/>
<evidence type="ECO:0000256" key="5">
    <source>
        <dbReference type="RuleBase" id="RU361279"/>
    </source>
</evidence>
<dbReference type="Gene3D" id="3.40.50.10420">
    <property type="entry name" value="NagB/RpiA/CoA transferase-like"/>
    <property type="match status" value="1"/>
</dbReference>
<dbReference type="GO" id="GO:0005524">
    <property type="term" value="F:ATP binding"/>
    <property type="evidence" value="ECO:0007669"/>
    <property type="project" value="UniProtKB-KW"/>
</dbReference>
<evidence type="ECO:0000256" key="1">
    <source>
        <dbReference type="ARBA" id="ARBA00010638"/>
    </source>
</evidence>
<dbReference type="Proteomes" id="UP000254572">
    <property type="component" value="Unassembled WGS sequence"/>
</dbReference>